<keyword evidence="1" id="KW-0479">Metal-binding</keyword>
<dbReference type="InterPro" id="IPR037523">
    <property type="entry name" value="VOC_core"/>
</dbReference>
<evidence type="ECO:0000313" key="3">
    <source>
        <dbReference type="EMBL" id="NYS46604.1"/>
    </source>
</evidence>
<gene>
    <name evidence="3" type="ORF">HZY85_00110</name>
</gene>
<dbReference type="EMBL" id="JACBYF010000001">
    <property type="protein sequence ID" value="NYS46604.1"/>
    <property type="molecule type" value="Genomic_DNA"/>
</dbReference>
<feature type="domain" description="VOC" evidence="2">
    <location>
        <begin position="1"/>
        <end position="126"/>
    </location>
</feature>
<comment type="caution">
    <text evidence="3">The sequence shown here is derived from an EMBL/GenBank/DDBJ whole genome shotgun (WGS) entry which is preliminary data.</text>
</comment>
<dbReference type="PANTHER" id="PTHR36113">
    <property type="entry name" value="LYASE, PUTATIVE-RELATED-RELATED"/>
    <property type="match status" value="1"/>
</dbReference>
<dbReference type="InterPro" id="IPR004360">
    <property type="entry name" value="Glyas_Fos-R_dOase_dom"/>
</dbReference>
<proteinExistence type="predicted"/>
<evidence type="ECO:0000256" key="1">
    <source>
        <dbReference type="ARBA" id="ARBA00022723"/>
    </source>
</evidence>
<evidence type="ECO:0000259" key="2">
    <source>
        <dbReference type="PROSITE" id="PS51819"/>
    </source>
</evidence>
<protein>
    <submittedName>
        <fullName evidence="3">VOC family protein</fullName>
    </submittedName>
</protein>
<sequence>MHHIEIYVSNLIKTKEFYSWLLVRLGFELFQNWEQGFSYKKDGFYLVFVQTKDKYIDNGYNRCNIGLNHLAFSCSSKKEIDTIREHLLQNGTKILYDEKYPYAGGSEHYAVYFEDPDRIKIEIVFNEL</sequence>
<dbReference type="PANTHER" id="PTHR36113:SF6">
    <property type="entry name" value="FOSFOMYCIN RESISTANCE PROTEIN FOSX"/>
    <property type="match status" value="1"/>
</dbReference>
<dbReference type="Proteomes" id="UP000531840">
    <property type="component" value="Unassembled WGS sequence"/>
</dbReference>
<organism evidence="3 4">
    <name type="scientific">Gemelliphila palaticanis</name>
    <dbReference type="NCBI Taxonomy" id="81950"/>
    <lineage>
        <taxon>Bacteria</taxon>
        <taxon>Bacillati</taxon>
        <taxon>Bacillota</taxon>
        <taxon>Bacilli</taxon>
        <taxon>Bacillales</taxon>
        <taxon>Gemellaceae</taxon>
        <taxon>Gemelliphila</taxon>
    </lineage>
</organism>
<dbReference type="Pfam" id="PF00903">
    <property type="entry name" value="Glyoxalase"/>
    <property type="match status" value="1"/>
</dbReference>
<name>A0ABX2SZP9_9BACL</name>
<evidence type="ECO:0000313" key="4">
    <source>
        <dbReference type="Proteomes" id="UP000531840"/>
    </source>
</evidence>
<dbReference type="SUPFAM" id="SSF54593">
    <property type="entry name" value="Glyoxalase/Bleomycin resistance protein/Dihydroxybiphenyl dioxygenase"/>
    <property type="match status" value="1"/>
</dbReference>
<reference evidence="3 4" key="1">
    <citation type="submission" date="2020-07" db="EMBL/GenBank/DDBJ databases">
        <title>MOT database genomes.</title>
        <authorList>
            <person name="Joseph S."/>
            <person name="Aduse-Opoku J."/>
            <person name="Hashim A."/>
            <person name="Wade W."/>
            <person name="Curtis M."/>
        </authorList>
    </citation>
    <scope>NUCLEOTIDE SEQUENCE [LARGE SCALE GENOMIC DNA]</scope>
    <source>
        <strain evidence="3 4">CIP 106318</strain>
    </source>
</reference>
<dbReference type="RefSeq" id="WP_179939618.1">
    <property type="nucleotide sequence ID" value="NZ_JACBYF010000001.1"/>
</dbReference>
<keyword evidence="4" id="KW-1185">Reference proteome</keyword>
<accession>A0ABX2SZP9</accession>
<dbReference type="PROSITE" id="PS51819">
    <property type="entry name" value="VOC"/>
    <property type="match status" value="1"/>
</dbReference>
<dbReference type="Gene3D" id="3.10.180.10">
    <property type="entry name" value="2,3-Dihydroxybiphenyl 1,2-Dioxygenase, domain 1"/>
    <property type="match status" value="1"/>
</dbReference>
<dbReference type="InterPro" id="IPR051332">
    <property type="entry name" value="Fosfomycin_Res_Enzymes"/>
</dbReference>
<dbReference type="InterPro" id="IPR029068">
    <property type="entry name" value="Glyas_Bleomycin-R_OHBP_Dase"/>
</dbReference>